<evidence type="ECO:0000256" key="1">
    <source>
        <dbReference type="SAM" id="SignalP"/>
    </source>
</evidence>
<gene>
    <name evidence="2" type="ORF">KP509_13G004400</name>
</gene>
<protein>
    <submittedName>
        <fullName evidence="2">Uncharacterized protein</fullName>
    </submittedName>
</protein>
<dbReference type="EMBL" id="CM035418">
    <property type="protein sequence ID" value="KAH7420369.1"/>
    <property type="molecule type" value="Genomic_DNA"/>
</dbReference>
<keyword evidence="3" id="KW-1185">Reference proteome</keyword>
<proteinExistence type="predicted"/>
<feature type="chain" id="PRO_5035907397" evidence="1">
    <location>
        <begin position="18"/>
        <end position="83"/>
    </location>
</feature>
<comment type="caution">
    <text evidence="2">The sequence shown here is derived from an EMBL/GenBank/DDBJ whole genome shotgun (WGS) entry which is preliminary data.</text>
</comment>
<reference evidence="2" key="1">
    <citation type="submission" date="2021-08" db="EMBL/GenBank/DDBJ databases">
        <title>WGS assembly of Ceratopteris richardii.</title>
        <authorList>
            <person name="Marchant D.B."/>
            <person name="Chen G."/>
            <person name="Jenkins J."/>
            <person name="Shu S."/>
            <person name="Leebens-Mack J."/>
            <person name="Grimwood J."/>
            <person name="Schmutz J."/>
            <person name="Soltis P."/>
            <person name="Soltis D."/>
            <person name="Chen Z.-H."/>
        </authorList>
    </citation>
    <scope>NUCLEOTIDE SEQUENCE</scope>
    <source>
        <strain evidence="2">Whitten #5841</strain>
        <tissue evidence="2">Leaf</tissue>
    </source>
</reference>
<sequence>MELLRVHLLSFSWLAYGLDLKNSSVESLLSWHGRKTAHVIDRYEQFFSHGEEAHYDVEKKAHYLADKKQKRAIVRHLVAELNA</sequence>
<dbReference type="Proteomes" id="UP000825935">
    <property type="component" value="Chromosome 13"/>
</dbReference>
<feature type="signal peptide" evidence="1">
    <location>
        <begin position="1"/>
        <end position="17"/>
    </location>
</feature>
<keyword evidence="1" id="KW-0732">Signal</keyword>
<accession>A0A8T2TI80</accession>
<evidence type="ECO:0000313" key="2">
    <source>
        <dbReference type="EMBL" id="KAH7420369.1"/>
    </source>
</evidence>
<evidence type="ECO:0000313" key="3">
    <source>
        <dbReference type="Proteomes" id="UP000825935"/>
    </source>
</evidence>
<dbReference type="AlphaFoldDB" id="A0A8T2TI80"/>
<name>A0A8T2TI80_CERRI</name>
<organism evidence="2 3">
    <name type="scientific">Ceratopteris richardii</name>
    <name type="common">Triangle waterfern</name>
    <dbReference type="NCBI Taxonomy" id="49495"/>
    <lineage>
        <taxon>Eukaryota</taxon>
        <taxon>Viridiplantae</taxon>
        <taxon>Streptophyta</taxon>
        <taxon>Embryophyta</taxon>
        <taxon>Tracheophyta</taxon>
        <taxon>Polypodiopsida</taxon>
        <taxon>Polypodiidae</taxon>
        <taxon>Polypodiales</taxon>
        <taxon>Pteridineae</taxon>
        <taxon>Pteridaceae</taxon>
        <taxon>Parkerioideae</taxon>
        <taxon>Ceratopteris</taxon>
    </lineage>
</organism>